<keyword evidence="3" id="KW-1185">Reference proteome</keyword>
<keyword evidence="1" id="KW-0812">Transmembrane</keyword>
<organism evidence="2 3">
    <name type="scientific">Frateuria aurantia (strain ATCC 33424 / DSM 6220 / KCTC 2777 / LMG 1558 / NBRC 3245 / NCIMB 13370)</name>
    <name type="common">Acetobacter aurantius</name>
    <dbReference type="NCBI Taxonomy" id="767434"/>
    <lineage>
        <taxon>Bacteria</taxon>
        <taxon>Pseudomonadati</taxon>
        <taxon>Pseudomonadota</taxon>
        <taxon>Gammaproteobacteria</taxon>
        <taxon>Lysobacterales</taxon>
        <taxon>Rhodanobacteraceae</taxon>
        <taxon>Frateuria</taxon>
    </lineage>
</organism>
<gene>
    <name evidence="2" type="ordered locus">Fraau_2940</name>
</gene>
<feature type="transmembrane region" description="Helical" evidence="1">
    <location>
        <begin position="142"/>
        <end position="162"/>
    </location>
</feature>
<dbReference type="InterPro" id="IPR011723">
    <property type="entry name" value="Znf/thioredoxin_put"/>
</dbReference>
<dbReference type="eggNOG" id="COG1273">
    <property type="taxonomic scope" value="Bacteria"/>
</dbReference>
<dbReference type="NCBIfam" id="TIGR02098">
    <property type="entry name" value="MJ0042_CXXC"/>
    <property type="match status" value="1"/>
</dbReference>
<dbReference type="AlphaFoldDB" id="H8L215"/>
<evidence type="ECO:0000313" key="2">
    <source>
        <dbReference type="EMBL" id="AFC87270.1"/>
    </source>
</evidence>
<dbReference type="Pfam" id="PF11906">
    <property type="entry name" value="DUF3426"/>
    <property type="match status" value="1"/>
</dbReference>
<accession>H8L215</accession>
<dbReference type="HOGENOM" id="CLU_036053_0_0_6"/>
<evidence type="ECO:0000256" key="1">
    <source>
        <dbReference type="SAM" id="Phobius"/>
    </source>
</evidence>
<name>H8L215_FRAAD</name>
<dbReference type="STRING" id="767434.Fraau_2940"/>
<dbReference type="RefSeq" id="WP_014404273.1">
    <property type="nucleotide sequence ID" value="NC_017033.1"/>
</dbReference>
<sequence>MTSNPLSTQCPQCQQVLDVTLHQLAQARGRAVCGHCHASFDALARLALNAAGLPGPRKPYPVSNELPLLNSQPAPIRTEPAIPARPDVAPRAGETIQDPVTAGPVAASALLLRQPAVSEEAPARTFVPDFVRQSGSAARRRWRHLAIGAAALLLLAFGAWGLRRPLTRLPLTGPGMAWLCSVSGCRLPILRDSRRLQLLARDVRANPQHPGQLAINLSLRNNAWFTQPYPIVNVQLQGRDGHPLASRDFRPETYLGHVPRPDQGLQPAAELTISLQMDDPGTAASSFGLHFR</sequence>
<protein>
    <recommendedName>
        <fullName evidence="4">Zinc finger/thioredoxin putative domain-containing protein</fullName>
    </recommendedName>
</protein>
<dbReference type="Proteomes" id="UP000005234">
    <property type="component" value="Chromosome"/>
</dbReference>
<proteinExistence type="predicted"/>
<dbReference type="KEGG" id="fau:Fraau_2940"/>
<dbReference type="EMBL" id="CP003350">
    <property type="protein sequence ID" value="AFC87270.1"/>
    <property type="molecule type" value="Genomic_DNA"/>
</dbReference>
<reference evidence="2" key="1">
    <citation type="submission" date="2012-02" db="EMBL/GenBank/DDBJ databases">
        <title>The complete genome of Frateuria aurantia DSM 6220.</title>
        <authorList>
            <consortium name="US DOE Joint Genome Institute (JGI-PGF)"/>
            <person name="Lucas S."/>
            <person name="Copeland A."/>
            <person name="Lapidus A."/>
            <person name="Glavina del Rio T."/>
            <person name="Dalin E."/>
            <person name="Tice H."/>
            <person name="Bruce D."/>
            <person name="Goodwin L."/>
            <person name="Pitluck S."/>
            <person name="Peters L."/>
            <person name="Ovchinnikova G."/>
            <person name="Teshima H."/>
            <person name="Kyrpides N."/>
            <person name="Mavromatis K."/>
            <person name="Ivanova N."/>
            <person name="Brettin T."/>
            <person name="Detter J.C."/>
            <person name="Han C."/>
            <person name="Larimer F."/>
            <person name="Land M."/>
            <person name="Hauser L."/>
            <person name="Markowitz V."/>
            <person name="Cheng J.-F."/>
            <person name="Hugenholtz P."/>
            <person name="Woyke T."/>
            <person name="Wu D."/>
            <person name="Brambilla E."/>
            <person name="Klenk H.-P."/>
            <person name="Eisen J.A."/>
        </authorList>
    </citation>
    <scope>NUCLEOTIDE SEQUENCE</scope>
    <source>
        <strain evidence="2">DSM 6220</strain>
    </source>
</reference>
<keyword evidence="1" id="KW-0472">Membrane</keyword>
<dbReference type="OrthoDB" id="6717714at2"/>
<evidence type="ECO:0000313" key="3">
    <source>
        <dbReference type="Proteomes" id="UP000005234"/>
    </source>
</evidence>
<dbReference type="InterPro" id="IPR021834">
    <property type="entry name" value="DUF3426"/>
</dbReference>
<keyword evidence="1" id="KW-1133">Transmembrane helix</keyword>
<evidence type="ECO:0008006" key="4">
    <source>
        <dbReference type="Google" id="ProtNLM"/>
    </source>
</evidence>